<dbReference type="Proteomes" id="UP000803844">
    <property type="component" value="Unassembled WGS sequence"/>
</dbReference>
<evidence type="ECO:0000313" key="2">
    <source>
        <dbReference type="Proteomes" id="UP000803844"/>
    </source>
</evidence>
<comment type="caution">
    <text evidence="1">The sequence shown here is derived from an EMBL/GenBank/DDBJ whole genome shotgun (WGS) entry which is preliminary data.</text>
</comment>
<reference evidence="1" key="1">
    <citation type="journal article" date="2020" name="Phytopathology">
        <title>Genome sequence of the chestnut blight fungus Cryphonectria parasitica EP155: A fundamental resource for an archetypical invasive plant pathogen.</title>
        <authorList>
            <person name="Crouch J.A."/>
            <person name="Dawe A."/>
            <person name="Aerts A."/>
            <person name="Barry K."/>
            <person name="Churchill A.C.L."/>
            <person name="Grimwood J."/>
            <person name="Hillman B."/>
            <person name="Milgroom M.G."/>
            <person name="Pangilinan J."/>
            <person name="Smith M."/>
            <person name="Salamov A."/>
            <person name="Schmutz J."/>
            <person name="Yadav J."/>
            <person name="Grigoriev I.V."/>
            <person name="Nuss D."/>
        </authorList>
    </citation>
    <scope>NUCLEOTIDE SEQUENCE</scope>
    <source>
        <strain evidence="1">EP155</strain>
    </source>
</reference>
<dbReference type="AlphaFoldDB" id="A0A9P4XSU0"/>
<evidence type="ECO:0000313" key="1">
    <source>
        <dbReference type="EMBL" id="KAF3760291.1"/>
    </source>
</evidence>
<keyword evidence="2" id="KW-1185">Reference proteome</keyword>
<gene>
    <name evidence="1" type="ORF">M406DRAFT_334967</name>
</gene>
<dbReference type="GeneID" id="63838118"/>
<organism evidence="1 2">
    <name type="scientific">Cryphonectria parasitica (strain ATCC 38755 / EP155)</name>
    <dbReference type="NCBI Taxonomy" id="660469"/>
    <lineage>
        <taxon>Eukaryota</taxon>
        <taxon>Fungi</taxon>
        <taxon>Dikarya</taxon>
        <taxon>Ascomycota</taxon>
        <taxon>Pezizomycotina</taxon>
        <taxon>Sordariomycetes</taxon>
        <taxon>Sordariomycetidae</taxon>
        <taxon>Diaporthales</taxon>
        <taxon>Cryphonectriaceae</taxon>
        <taxon>Cryphonectria-Endothia species complex</taxon>
        <taxon>Cryphonectria</taxon>
    </lineage>
</organism>
<dbReference type="RefSeq" id="XP_040771270.1">
    <property type="nucleotide sequence ID" value="XM_040920989.1"/>
</dbReference>
<protein>
    <submittedName>
        <fullName evidence="1">Uncharacterized protein</fullName>
    </submittedName>
</protein>
<sequence length="158" mass="17431">MLQGLRRLFALQVFKTRSRESRRSSSDEGGFVNAEVAEILVMVTIATILMALSSPIRLLSTAVKSAAEIIIGLPSKLSGSRTPASCRKVGTMLSAMLADMKAIIRNFIDQGRDHFVHGLQGHTIGLDDSINNVFCRTLVLEQRPMHCKWSPEDTHNKP</sequence>
<accession>A0A9P4XSU0</accession>
<proteinExistence type="predicted"/>
<name>A0A9P4XSU0_CRYP1</name>
<dbReference type="EMBL" id="MU032353">
    <property type="protein sequence ID" value="KAF3760291.1"/>
    <property type="molecule type" value="Genomic_DNA"/>
</dbReference>